<evidence type="ECO:0000313" key="1">
    <source>
        <dbReference type="EMBL" id="KAJ2973562.1"/>
    </source>
</evidence>
<name>A0ACC1N3S6_9HYPO</name>
<dbReference type="EMBL" id="JANJQO010000955">
    <property type="protein sequence ID" value="KAJ2973562.1"/>
    <property type="molecule type" value="Genomic_DNA"/>
</dbReference>
<sequence>MSTPNPNDRNKHFSSMLPYEDEIGLILHHRPPTPPEIFDGVQVVIDRFQTTKEAVKSRVLSSLKSKIGTPFKRKTKSKLMQFEQDVMEGETRKENSWAMRAWRLAGRATGAQDEIDYERWEAEQAIPYARAAAAAITSNMNTRHDDSKNQHGAVLQGSVDVSSLPGPNELGQCYTDGYNQRRHPLPPRRDEPRGYGDLPVGVNEDLTTLSGEIHNQLRRGTVSAVAPPPPPAASSSTALVATGSSGVTAGTQNRRAAPRLLRSSRLRKSYTPSTMS</sequence>
<comment type="caution">
    <text evidence="1">The sequence shown here is derived from an EMBL/GenBank/DDBJ whole genome shotgun (WGS) entry which is preliminary data.</text>
</comment>
<dbReference type="Proteomes" id="UP001143910">
    <property type="component" value="Unassembled WGS sequence"/>
</dbReference>
<accession>A0ACC1N3S6</accession>
<organism evidence="1 2">
    <name type="scientific">Zarea fungicola</name>
    <dbReference type="NCBI Taxonomy" id="93591"/>
    <lineage>
        <taxon>Eukaryota</taxon>
        <taxon>Fungi</taxon>
        <taxon>Dikarya</taxon>
        <taxon>Ascomycota</taxon>
        <taxon>Pezizomycotina</taxon>
        <taxon>Sordariomycetes</taxon>
        <taxon>Hypocreomycetidae</taxon>
        <taxon>Hypocreales</taxon>
        <taxon>Cordycipitaceae</taxon>
        <taxon>Zarea</taxon>
    </lineage>
</organism>
<protein>
    <submittedName>
        <fullName evidence="1">Uncharacterized protein</fullName>
    </submittedName>
</protein>
<evidence type="ECO:0000313" key="2">
    <source>
        <dbReference type="Proteomes" id="UP001143910"/>
    </source>
</evidence>
<reference evidence="1" key="1">
    <citation type="submission" date="2022-08" db="EMBL/GenBank/DDBJ databases">
        <title>Genome Sequence of Lecanicillium fungicola.</title>
        <authorList>
            <person name="Buettner E."/>
        </authorList>
    </citation>
    <scope>NUCLEOTIDE SEQUENCE</scope>
    <source>
        <strain evidence="1">Babe33</strain>
    </source>
</reference>
<gene>
    <name evidence="1" type="ORF">NQ176_g6538</name>
</gene>
<keyword evidence="2" id="KW-1185">Reference proteome</keyword>
<proteinExistence type="predicted"/>